<dbReference type="SUPFAM" id="SSF50129">
    <property type="entry name" value="GroES-like"/>
    <property type="match status" value="1"/>
</dbReference>
<dbReference type="Pfam" id="PF00107">
    <property type="entry name" value="ADH_zinc_N"/>
    <property type="match status" value="1"/>
</dbReference>
<comment type="cofactor">
    <cofactor evidence="1">
        <name>Zn(2+)</name>
        <dbReference type="ChEBI" id="CHEBI:29105"/>
    </cofactor>
</comment>
<evidence type="ECO:0000259" key="6">
    <source>
        <dbReference type="Pfam" id="PF00107"/>
    </source>
</evidence>
<dbReference type="CDD" id="cd05283">
    <property type="entry name" value="CAD1"/>
    <property type="match status" value="1"/>
</dbReference>
<keyword evidence="3" id="KW-0479">Metal-binding</keyword>
<dbReference type="InterPro" id="IPR011032">
    <property type="entry name" value="GroES-like_sf"/>
</dbReference>
<name>A0A5E4ETZ8_PRUDU</name>
<dbReference type="Gene3D" id="3.40.50.720">
    <property type="entry name" value="NAD(P)-binding Rossmann-like Domain"/>
    <property type="match status" value="1"/>
</dbReference>
<evidence type="ECO:0000256" key="2">
    <source>
        <dbReference type="ARBA" id="ARBA00008072"/>
    </source>
</evidence>
<reference evidence="9" key="1">
    <citation type="journal article" date="2020" name="Plant J.">
        <title>Transposons played a major role in the diversification between the closely related almond and peach genomes: results from the almond genome sequence.</title>
        <authorList>
            <person name="Alioto T."/>
            <person name="Alexiou K.G."/>
            <person name="Bardil A."/>
            <person name="Barteri F."/>
            <person name="Castanera R."/>
            <person name="Cruz F."/>
            <person name="Dhingra A."/>
            <person name="Duval H."/>
            <person name="Fernandez I Marti A."/>
            <person name="Frias L."/>
            <person name="Galan B."/>
            <person name="Garcia J.L."/>
            <person name="Howad W."/>
            <person name="Gomez-Garrido J."/>
            <person name="Gut M."/>
            <person name="Julca I."/>
            <person name="Morata J."/>
            <person name="Puigdomenech P."/>
            <person name="Ribeca P."/>
            <person name="Rubio Cabetas M.J."/>
            <person name="Vlasova A."/>
            <person name="Wirthensohn M."/>
            <person name="Garcia-Mas J."/>
            <person name="Gabaldon T."/>
            <person name="Casacuberta J.M."/>
            <person name="Arus P."/>
        </authorList>
    </citation>
    <scope>NUCLEOTIDE SEQUENCE [LARGE SCALE GENOMIC DNA]</scope>
    <source>
        <strain evidence="9">cv. Texas</strain>
    </source>
</reference>
<feature type="domain" description="Alcohol dehydrogenase-like C-terminal" evidence="6">
    <location>
        <begin position="179"/>
        <end position="300"/>
    </location>
</feature>
<dbReference type="Gene3D" id="3.90.180.10">
    <property type="entry name" value="Medium-chain alcohol dehydrogenases, catalytic domain"/>
    <property type="match status" value="1"/>
</dbReference>
<evidence type="ECO:0000256" key="5">
    <source>
        <dbReference type="ARBA" id="ARBA00023002"/>
    </source>
</evidence>
<dbReference type="AlphaFoldDB" id="A0A5E4ETZ8"/>
<dbReference type="Pfam" id="PF08240">
    <property type="entry name" value="ADH_N"/>
    <property type="match status" value="1"/>
</dbReference>
<dbReference type="InParanoid" id="A0A5E4ETZ8"/>
<dbReference type="Proteomes" id="UP000327085">
    <property type="component" value="Chromosome 6"/>
</dbReference>
<dbReference type="OMA" id="LTGWDQY"/>
<dbReference type="PANTHER" id="PTHR42683">
    <property type="entry name" value="ALDEHYDE REDUCTASE"/>
    <property type="match status" value="1"/>
</dbReference>
<dbReference type="GO" id="GO:0016616">
    <property type="term" value="F:oxidoreductase activity, acting on the CH-OH group of donors, NAD or NADP as acceptor"/>
    <property type="evidence" value="ECO:0007669"/>
    <property type="project" value="InterPro"/>
</dbReference>
<sequence>MSPQISQMPCHDPIGILNCGSIRKTGSEDVVLKVLYCGVDHTDLHQMRNEIHNTNYPLVPGYEVVELGSEVKKFRVGDLVGVGGIVGPCGECLSCQSNMEQYCHNKIVTYNDTNKDGSPTRGGFSSAMSERRFVVRIPEKLALDQAAPLLCAGVTAYSPLKQFMGSNKVLKAGILGLGGVGHLGVVIAKAMGHHVTVISSSDKKREEASEILGADAFLVSSNAAEMEGAANSLDYILDTVPALHPLRLYLSVLKVDGKLIIVAAVPKPLQFDAVDIILGKRTITGSFIGSMEETREILEFWADKGLKSFIDCKNGLS</sequence>
<evidence type="ECO:0000313" key="9">
    <source>
        <dbReference type="Proteomes" id="UP000327085"/>
    </source>
</evidence>
<dbReference type="EMBL" id="CABIKO010000024">
    <property type="protein sequence ID" value="VVA17258.1"/>
    <property type="molecule type" value="Genomic_DNA"/>
</dbReference>
<proteinExistence type="inferred from homology"/>
<gene>
    <name evidence="8" type="ORF">ALMOND_2B008501</name>
</gene>
<dbReference type="GO" id="GO:0046872">
    <property type="term" value="F:metal ion binding"/>
    <property type="evidence" value="ECO:0007669"/>
    <property type="project" value="UniProtKB-KW"/>
</dbReference>
<feature type="domain" description="Alcohol dehydrogenase-like N-terminal" evidence="7">
    <location>
        <begin position="27"/>
        <end position="138"/>
    </location>
</feature>
<dbReference type="SUPFAM" id="SSF51735">
    <property type="entry name" value="NAD(P)-binding Rossmann-fold domains"/>
    <property type="match status" value="1"/>
</dbReference>
<evidence type="ECO:0000313" key="8">
    <source>
        <dbReference type="EMBL" id="VVA17258.1"/>
    </source>
</evidence>
<dbReference type="InterPro" id="IPR013149">
    <property type="entry name" value="ADH-like_C"/>
</dbReference>
<dbReference type="InterPro" id="IPR013154">
    <property type="entry name" value="ADH-like_N"/>
</dbReference>
<keyword evidence="4" id="KW-0862">Zinc</keyword>
<evidence type="ECO:0000256" key="1">
    <source>
        <dbReference type="ARBA" id="ARBA00001947"/>
    </source>
</evidence>
<evidence type="ECO:0000256" key="3">
    <source>
        <dbReference type="ARBA" id="ARBA00022723"/>
    </source>
</evidence>
<dbReference type="FunFam" id="3.40.50.720:FF:000022">
    <property type="entry name" value="Cinnamyl alcohol dehydrogenase"/>
    <property type="match status" value="1"/>
</dbReference>
<protein>
    <submittedName>
        <fullName evidence="8">PREDICTED: cinnamyl alcohol</fullName>
    </submittedName>
</protein>
<organism evidence="8 9">
    <name type="scientific">Prunus dulcis</name>
    <name type="common">Almond</name>
    <name type="synonym">Amygdalus dulcis</name>
    <dbReference type="NCBI Taxonomy" id="3755"/>
    <lineage>
        <taxon>Eukaryota</taxon>
        <taxon>Viridiplantae</taxon>
        <taxon>Streptophyta</taxon>
        <taxon>Embryophyta</taxon>
        <taxon>Tracheophyta</taxon>
        <taxon>Spermatophyta</taxon>
        <taxon>Magnoliopsida</taxon>
        <taxon>eudicotyledons</taxon>
        <taxon>Gunneridae</taxon>
        <taxon>Pentapetalae</taxon>
        <taxon>rosids</taxon>
        <taxon>fabids</taxon>
        <taxon>Rosales</taxon>
        <taxon>Rosaceae</taxon>
        <taxon>Amygdaloideae</taxon>
        <taxon>Amygdaleae</taxon>
        <taxon>Prunus</taxon>
    </lineage>
</organism>
<dbReference type="InterPro" id="IPR036291">
    <property type="entry name" value="NAD(P)-bd_dom_sf"/>
</dbReference>
<dbReference type="InterPro" id="IPR047109">
    <property type="entry name" value="CAD-like"/>
</dbReference>
<evidence type="ECO:0000259" key="7">
    <source>
        <dbReference type="Pfam" id="PF08240"/>
    </source>
</evidence>
<evidence type="ECO:0000256" key="4">
    <source>
        <dbReference type="ARBA" id="ARBA00022833"/>
    </source>
</evidence>
<keyword evidence="5" id="KW-0560">Oxidoreductase</keyword>
<comment type="similarity">
    <text evidence="2">Belongs to the zinc-containing alcohol dehydrogenase family.</text>
</comment>
<dbReference type="Gramene" id="VVA17258">
    <property type="protein sequence ID" value="VVA17258"/>
    <property type="gene ID" value="Prudul26B008501"/>
</dbReference>
<accession>A0A5E4ETZ8</accession>